<proteinExistence type="predicted"/>
<evidence type="ECO:0000313" key="2">
    <source>
        <dbReference type="Proteomes" id="UP000240739"/>
    </source>
</evidence>
<dbReference type="AlphaFoldDB" id="A0A2T4UJ77"/>
<dbReference type="RefSeq" id="WP_107567799.1">
    <property type="nucleotide sequence ID" value="NZ_PYYB01000001.1"/>
</dbReference>
<dbReference type="EMBL" id="PYYB01000001">
    <property type="protein sequence ID" value="PTL59300.1"/>
    <property type="molecule type" value="Genomic_DNA"/>
</dbReference>
<reference evidence="1 2" key="1">
    <citation type="submission" date="2018-03" db="EMBL/GenBank/DDBJ databases">
        <title>Aquarubrobacter algicola gen. nov., sp. nov., a novel actinobacterium isolated from shallow eutrophic lake during the end of cyanobacterial harmful algal blooms.</title>
        <authorList>
            <person name="Chun S.J."/>
        </authorList>
    </citation>
    <scope>NUCLEOTIDE SEQUENCE [LARGE SCALE GENOMIC DNA]</scope>
    <source>
        <strain evidence="1 2">Seoho-28</strain>
    </source>
</reference>
<gene>
    <name evidence="1" type="ORF">C7Y72_06360</name>
</gene>
<sequence length="62" mass="6754">MATIHQPLPPQYTAEELELARDGVLRLRTRDIADVLKEIGTLSLPAGDAGSRALDDVRGDRV</sequence>
<accession>A0A2T4UJ77</accession>
<keyword evidence="2" id="KW-1185">Reference proteome</keyword>
<comment type="caution">
    <text evidence="1">The sequence shown here is derived from an EMBL/GenBank/DDBJ whole genome shotgun (WGS) entry which is preliminary data.</text>
</comment>
<organism evidence="1 2">
    <name type="scientific">Paraconexibacter algicola</name>
    <dbReference type="NCBI Taxonomy" id="2133960"/>
    <lineage>
        <taxon>Bacteria</taxon>
        <taxon>Bacillati</taxon>
        <taxon>Actinomycetota</taxon>
        <taxon>Thermoleophilia</taxon>
        <taxon>Solirubrobacterales</taxon>
        <taxon>Paraconexibacteraceae</taxon>
        <taxon>Paraconexibacter</taxon>
    </lineage>
</organism>
<evidence type="ECO:0000313" key="1">
    <source>
        <dbReference type="EMBL" id="PTL59300.1"/>
    </source>
</evidence>
<name>A0A2T4UJ77_9ACTN</name>
<dbReference type="Proteomes" id="UP000240739">
    <property type="component" value="Unassembled WGS sequence"/>
</dbReference>
<protein>
    <submittedName>
        <fullName evidence="1">Uncharacterized protein</fullName>
    </submittedName>
</protein>